<dbReference type="Proteomes" id="UP000015350">
    <property type="component" value="Unassembled WGS sequence"/>
</dbReference>
<name>S9SDF0_MAGFU</name>
<dbReference type="CDD" id="cd04745">
    <property type="entry name" value="LbH_paaY_like"/>
    <property type="match status" value="1"/>
</dbReference>
<dbReference type="Gene3D" id="2.160.10.10">
    <property type="entry name" value="Hexapeptide repeat proteins"/>
    <property type="match status" value="1"/>
</dbReference>
<proteinExistence type="predicted"/>
<protein>
    <submittedName>
        <fullName evidence="1">Phenylacetic acid degradation protein</fullName>
    </submittedName>
</protein>
<dbReference type="STRING" id="1316936.K678_04241"/>
<gene>
    <name evidence="1" type="ORF">K678_04241</name>
</gene>
<sequence>MSLTVYAIDGIVPVVDPTAFVHPSAVLIGDVVVGPGCYIGPLASLRGDFGAIRIGAGANVQDCCVLHAFPREEVVIDTDGHIGHGAILHGCRIGRNALVGMNAVLMDGVTIGENSIVAAQSFVKAGETIPPGSLAAGTPARVLRPVTEDEIAWKSAGTAEYQRLTRRCHASLVACAPLAAVEPNRGSVDCGPLQPLHQTR</sequence>
<dbReference type="InterPro" id="IPR011004">
    <property type="entry name" value="Trimer_LpxA-like_sf"/>
</dbReference>
<evidence type="ECO:0000313" key="1">
    <source>
        <dbReference type="EMBL" id="EPY02784.1"/>
    </source>
</evidence>
<comment type="caution">
    <text evidence="1">The sequence shown here is derived from an EMBL/GenBank/DDBJ whole genome shotgun (WGS) entry which is preliminary data.</text>
</comment>
<reference evidence="1 2" key="1">
    <citation type="submission" date="2013-04" db="EMBL/GenBank/DDBJ databases">
        <authorList>
            <person name="Kuznetsov B."/>
            <person name="Ivanovsky R."/>
        </authorList>
    </citation>
    <scope>NUCLEOTIDE SEQUENCE [LARGE SCALE GENOMIC DNA]</scope>
    <source>
        <strain evidence="1 2">MGU-K5</strain>
    </source>
</reference>
<evidence type="ECO:0000313" key="2">
    <source>
        <dbReference type="Proteomes" id="UP000015350"/>
    </source>
</evidence>
<dbReference type="InterPro" id="IPR001451">
    <property type="entry name" value="Hexapep"/>
</dbReference>
<dbReference type="InterPro" id="IPR050484">
    <property type="entry name" value="Transf_Hexapept/Carb_Anhydrase"/>
</dbReference>
<dbReference type="SUPFAM" id="SSF51161">
    <property type="entry name" value="Trimeric LpxA-like enzymes"/>
    <property type="match status" value="1"/>
</dbReference>
<dbReference type="PATRIC" id="fig|1316936.3.peg.847"/>
<dbReference type="PANTHER" id="PTHR13061">
    <property type="entry name" value="DYNACTIN SUBUNIT P25"/>
    <property type="match status" value="1"/>
</dbReference>
<organism evidence="1 2">
    <name type="scientific">Magnetospirillum fulvum MGU-K5</name>
    <dbReference type="NCBI Taxonomy" id="1316936"/>
    <lineage>
        <taxon>Bacteria</taxon>
        <taxon>Pseudomonadati</taxon>
        <taxon>Pseudomonadota</taxon>
        <taxon>Alphaproteobacteria</taxon>
        <taxon>Rhodospirillales</taxon>
        <taxon>Rhodospirillaceae</taxon>
        <taxon>Magnetospirillum</taxon>
    </lineage>
</organism>
<dbReference type="eggNOG" id="COG0663">
    <property type="taxonomic scope" value="Bacteria"/>
</dbReference>
<dbReference type="PANTHER" id="PTHR13061:SF29">
    <property type="entry name" value="GAMMA CARBONIC ANHYDRASE-LIKE 1, MITOCHONDRIAL-RELATED"/>
    <property type="match status" value="1"/>
</dbReference>
<dbReference type="FunFam" id="2.160.10.10:FF:000012">
    <property type="entry name" value="Carnitine operon protein CaiE"/>
    <property type="match status" value="1"/>
</dbReference>
<accession>S9SDF0</accession>
<dbReference type="AlphaFoldDB" id="S9SDF0"/>
<dbReference type="Pfam" id="PF00132">
    <property type="entry name" value="Hexapep"/>
    <property type="match status" value="1"/>
</dbReference>
<dbReference type="EMBL" id="AQPH01000009">
    <property type="protein sequence ID" value="EPY02784.1"/>
    <property type="molecule type" value="Genomic_DNA"/>
</dbReference>